<evidence type="ECO:0000313" key="10">
    <source>
        <dbReference type="EMBL" id="MBB5036838.1"/>
    </source>
</evidence>
<evidence type="ECO:0000256" key="5">
    <source>
        <dbReference type="ARBA" id="ARBA00022989"/>
    </source>
</evidence>
<evidence type="ECO:0000256" key="2">
    <source>
        <dbReference type="ARBA" id="ARBA00022448"/>
    </source>
</evidence>
<dbReference type="Gene3D" id="1.10.1200.120">
    <property type="entry name" value="Large-conductance mechanosensitive channel, MscL, domain 1"/>
    <property type="match status" value="1"/>
</dbReference>
<keyword evidence="2 9" id="KW-0813">Transport</keyword>
<accession>A0A7W7YIK8</accession>
<dbReference type="SUPFAM" id="SSF81330">
    <property type="entry name" value="Gated mechanosensitive channel"/>
    <property type="match status" value="1"/>
</dbReference>
<evidence type="ECO:0000256" key="3">
    <source>
        <dbReference type="ARBA" id="ARBA00022475"/>
    </source>
</evidence>
<dbReference type="InterPro" id="IPR037673">
    <property type="entry name" value="MSC/AndL"/>
</dbReference>
<evidence type="ECO:0000256" key="1">
    <source>
        <dbReference type="ARBA" id="ARBA00004141"/>
    </source>
</evidence>
<comment type="subcellular location">
    <subcellularLocation>
        <location evidence="9">Cell membrane</location>
        <topology evidence="9">Multi-pass membrane protein</topology>
    </subcellularLocation>
    <subcellularLocation>
        <location evidence="1">Membrane</location>
        <topology evidence="1">Multi-pass membrane protein</topology>
    </subcellularLocation>
</comment>
<comment type="subunit">
    <text evidence="9">Homopentamer.</text>
</comment>
<evidence type="ECO:0000313" key="11">
    <source>
        <dbReference type="Proteomes" id="UP000534294"/>
    </source>
</evidence>
<organism evidence="10 11">
    <name type="scientific">Prosthecobacter dejongeii</name>
    <dbReference type="NCBI Taxonomy" id="48465"/>
    <lineage>
        <taxon>Bacteria</taxon>
        <taxon>Pseudomonadati</taxon>
        <taxon>Verrucomicrobiota</taxon>
        <taxon>Verrucomicrobiia</taxon>
        <taxon>Verrucomicrobiales</taxon>
        <taxon>Verrucomicrobiaceae</taxon>
        <taxon>Prosthecobacter</taxon>
    </lineage>
</organism>
<dbReference type="PANTHER" id="PTHR30266">
    <property type="entry name" value="MECHANOSENSITIVE CHANNEL MSCL"/>
    <property type="match status" value="1"/>
</dbReference>
<evidence type="ECO:0000256" key="7">
    <source>
        <dbReference type="ARBA" id="ARBA00023136"/>
    </source>
</evidence>
<gene>
    <name evidence="9" type="primary">mscL</name>
    <name evidence="10" type="ORF">HNQ64_001072</name>
</gene>
<dbReference type="GO" id="GO:0005886">
    <property type="term" value="C:plasma membrane"/>
    <property type="evidence" value="ECO:0007669"/>
    <property type="project" value="UniProtKB-SubCell"/>
</dbReference>
<keyword evidence="4 9" id="KW-0812">Transmembrane</keyword>
<sequence length="162" mass="17800">MPPFASPPVLDEFKKFVLKGNVVSLSTGVIIGSAFNNIVTAFTKGIVEPVLAIFGGNDLGTSHLKFKIWERMTTITEKVNGKEVKTEKLVPVLLDIGSIVGATVGFMITAMIVFFLIVKPTNKLLDLMLKKEQPPAAMPPDVALLTEIRDMMKRQEEGRMKI</sequence>
<dbReference type="HAMAP" id="MF_00115">
    <property type="entry name" value="MscL"/>
    <property type="match status" value="1"/>
</dbReference>
<name>A0A7W7YIK8_9BACT</name>
<dbReference type="AlphaFoldDB" id="A0A7W7YIK8"/>
<dbReference type="InterPro" id="IPR036019">
    <property type="entry name" value="MscL_channel"/>
</dbReference>
<dbReference type="GO" id="GO:0008381">
    <property type="term" value="F:mechanosensitive monoatomic ion channel activity"/>
    <property type="evidence" value="ECO:0007669"/>
    <property type="project" value="UniProtKB-UniRule"/>
</dbReference>
<reference evidence="10 11" key="1">
    <citation type="submission" date="2020-08" db="EMBL/GenBank/DDBJ databases">
        <title>Genomic Encyclopedia of Type Strains, Phase IV (KMG-IV): sequencing the most valuable type-strain genomes for metagenomic binning, comparative biology and taxonomic classification.</title>
        <authorList>
            <person name="Goeker M."/>
        </authorList>
    </citation>
    <scope>NUCLEOTIDE SEQUENCE [LARGE SCALE GENOMIC DNA]</scope>
    <source>
        <strain evidence="10 11">DSM 12251</strain>
    </source>
</reference>
<evidence type="ECO:0000256" key="9">
    <source>
        <dbReference type="HAMAP-Rule" id="MF_00115"/>
    </source>
</evidence>
<comment type="similarity">
    <text evidence="9">Belongs to the MscL family.</text>
</comment>
<keyword evidence="5 9" id="KW-1133">Transmembrane helix</keyword>
<evidence type="ECO:0000256" key="8">
    <source>
        <dbReference type="ARBA" id="ARBA00023303"/>
    </source>
</evidence>
<protein>
    <recommendedName>
        <fullName evidence="9">Large-conductance mechanosensitive channel</fullName>
    </recommendedName>
</protein>
<dbReference type="PANTHER" id="PTHR30266:SF2">
    <property type="entry name" value="LARGE-CONDUCTANCE MECHANOSENSITIVE CHANNEL"/>
    <property type="match status" value="1"/>
</dbReference>
<dbReference type="InterPro" id="IPR001185">
    <property type="entry name" value="MS_channel"/>
</dbReference>
<keyword evidence="8 9" id="KW-0407">Ion channel</keyword>
<comment type="caution">
    <text evidence="10">The sequence shown here is derived from an EMBL/GenBank/DDBJ whole genome shotgun (WGS) entry which is preliminary data.</text>
</comment>
<keyword evidence="7 9" id="KW-0472">Membrane</keyword>
<keyword evidence="11" id="KW-1185">Reference proteome</keyword>
<feature type="transmembrane region" description="Helical" evidence="9">
    <location>
        <begin position="96"/>
        <end position="118"/>
    </location>
</feature>
<dbReference type="Proteomes" id="UP000534294">
    <property type="component" value="Unassembled WGS sequence"/>
</dbReference>
<dbReference type="EMBL" id="JACHIF010000001">
    <property type="protein sequence ID" value="MBB5036838.1"/>
    <property type="molecule type" value="Genomic_DNA"/>
</dbReference>
<comment type="function">
    <text evidence="9">Channel that opens in response to stretch forces in the membrane lipid bilayer. May participate in the regulation of osmotic pressure changes within the cell.</text>
</comment>
<keyword evidence="3 9" id="KW-1003">Cell membrane</keyword>
<keyword evidence="6 9" id="KW-0406">Ion transport</keyword>
<dbReference type="RefSeq" id="WP_184206042.1">
    <property type="nucleotide sequence ID" value="NZ_JACHIF010000001.1"/>
</dbReference>
<evidence type="ECO:0000256" key="6">
    <source>
        <dbReference type="ARBA" id="ARBA00023065"/>
    </source>
</evidence>
<dbReference type="Pfam" id="PF01741">
    <property type="entry name" value="MscL"/>
    <property type="match status" value="1"/>
</dbReference>
<comment type="caution">
    <text evidence="9">Lacks conserved residue(s) required for the propagation of feature annotation.</text>
</comment>
<proteinExistence type="inferred from homology"/>
<evidence type="ECO:0000256" key="4">
    <source>
        <dbReference type="ARBA" id="ARBA00022692"/>
    </source>
</evidence>